<evidence type="ECO:0000256" key="1">
    <source>
        <dbReference type="ARBA" id="ARBA00023002"/>
    </source>
</evidence>
<feature type="region of interest" description="Disordered" evidence="2">
    <location>
        <begin position="528"/>
        <end position="552"/>
    </location>
</feature>
<name>A0ABU2M9B2_9ACTN</name>
<proteinExistence type="predicted"/>
<accession>A0ABU2M9B2</accession>
<dbReference type="InterPro" id="IPR002938">
    <property type="entry name" value="FAD-bd"/>
</dbReference>
<reference evidence="5" key="1">
    <citation type="submission" date="2023-07" db="EMBL/GenBank/DDBJ databases">
        <title>30 novel species of actinomycetes from the DSMZ collection.</title>
        <authorList>
            <person name="Nouioui I."/>
        </authorList>
    </citation>
    <scope>NUCLEOTIDE SEQUENCE [LARGE SCALE GENOMIC DNA]</scope>
    <source>
        <strain evidence="5">DSM 44743</strain>
    </source>
</reference>
<dbReference type="SUPFAM" id="SSF51905">
    <property type="entry name" value="FAD/NAD(P)-binding domain"/>
    <property type="match status" value="1"/>
</dbReference>
<keyword evidence="5" id="KW-1185">Reference proteome</keyword>
<comment type="caution">
    <text evidence="4">The sequence shown here is derived from an EMBL/GenBank/DDBJ whole genome shotgun (WGS) entry which is preliminary data.</text>
</comment>
<evidence type="ECO:0000313" key="5">
    <source>
        <dbReference type="Proteomes" id="UP001183390"/>
    </source>
</evidence>
<dbReference type="Pfam" id="PF01494">
    <property type="entry name" value="FAD_binding_3"/>
    <property type="match status" value="1"/>
</dbReference>
<dbReference type="Gene3D" id="3.50.50.60">
    <property type="entry name" value="FAD/NAD(P)-binding domain"/>
    <property type="match status" value="1"/>
</dbReference>
<dbReference type="InterPro" id="IPR036188">
    <property type="entry name" value="FAD/NAD-bd_sf"/>
</dbReference>
<dbReference type="Gene3D" id="3.40.30.120">
    <property type="match status" value="1"/>
</dbReference>
<organism evidence="4 5">
    <name type="scientific">Nocardiopsis lambiniae</name>
    <dbReference type="NCBI Taxonomy" id="3075539"/>
    <lineage>
        <taxon>Bacteria</taxon>
        <taxon>Bacillati</taxon>
        <taxon>Actinomycetota</taxon>
        <taxon>Actinomycetes</taxon>
        <taxon>Streptosporangiales</taxon>
        <taxon>Nocardiopsidaceae</taxon>
        <taxon>Nocardiopsis</taxon>
    </lineage>
</organism>
<dbReference type="InterPro" id="IPR050631">
    <property type="entry name" value="PheA/TfdB_FAD_monoxygenase"/>
</dbReference>
<dbReference type="Gene3D" id="3.30.70.2450">
    <property type="match status" value="1"/>
</dbReference>
<dbReference type="Proteomes" id="UP001183390">
    <property type="component" value="Unassembled WGS sequence"/>
</dbReference>
<protein>
    <submittedName>
        <fullName evidence="4">Bifunctional 3-(3-hydroxy-phenyl)propionate/3-hydroxycinnamic acid hydroxylase</fullName>
    </submittedName>
</protein>
<keyword evidence="1" id="KW-0560">Oxidoreductase</keyword>
<feature type="domain" description="FAD-binding" evidence="3">
    <location>
        <begin position="10"/>
        <end position="353"/>
    </location>
</feature>
<gene>
    <name evidence="4" type="ORF">RM479_09005</name>
</gene>
<dbReference type="RefSeq" id="WP_311511263.1">
    <property type="nucleotide sequence ID" value="NZ_JAVREP010000004.1"/>
</dbReference>
<dbReference type="PANTHER" id="PTHR43476:SF3">
    <property type="entry name" value="FAD-BINDING MONOOXYGENASE"/>
    <property type="match status" value="1"/>
</dbReference>
<dbReference type="NCBIfam" id="NF004829">
    <property type="entry name" value="PRK06183.1-3"/>
    <property type="match status" value="1"/>
</dbReference>
<evidence type="ECO:0000313" key="4">
    <source>
        <dbReference type="EMBL" id="MDT0328551.1"/>
    </source>
</evidence>
<dbReference type="EMBL" id="JAVREP010000004">
    <property type="protein sequence ID" value="MDT0328551.1"/>
    <property type="molecule type" value="Genomic_DNA"/>
</dbReference>
<evidence type="ECO:0000256" key="2">
    <source>
        <dbReference type="SAM" id="MobiDB-lite"/>
    </source>
</evidence>
<dbReference type="PRINTS" id="PR00420">
    <property type="entry name" value="RNGMNOXGNASE"/>
</dbReference>
<dbReference type="PANTHER" id="PTHR43476">
    <property type="entry name" value="3-(3-HYDROXY-PHENYL)PROPIONATE/3-HYDROXYCINNAMIC ACID HYDROXYLASE"/>
    <property type="match status" value="1"/>
</dbReference>
<evidence type="ECO:0000259" key="3">
    <source>
        <dbReference type="Pfam" id="PF01494"/>
    </source>
</evidence>
<sequence>MTTTPTPRRVPVVIVGAGPVGVTAALLLARQGVRSVLVERHRDVYPLPRAVAMDDEARRILQAAGVHEGFAALARPARGLRLLDARHRVMATFDRDTDQGHHGHPQTTLFDQPELERLLRRALAACGRCELREGLEVTDVRQAPGGPVRVTVRPVDGGEPEYLWAEAVLGCDGANSLTRRVIGAAWEDLRFEERWMVLDARTTLPVRSWGGVDQVCDPARAASFMRIARDRYRWEFRLREGEGVEGVTAERRARELVRPWVQASRSEDFEILKQVEYTFRARLVDRWRQGRVFLLGDAAHQTPPFIGQGLCAGLRDAHNLAWKLARVLAGDADEELLDTYQSERRPHARELIRLAVAMGWTMTGGRDRVAALRGAALRTLFRLPGFTRVAGERLGRPIPVGPLVPRRGPTRTRLVGVSCPQPRVTVEGRRALLDDVLGDGFALVTAVPPAPATRAVAVALGARVVHVGPIGALPGETVVDDDGGLTDWLRRGRAQAVLLRPDRVVLDAVPAAGTLGDTPAWTSLLTTASVPRPPTTADPHDRPATPPHRSSS</sequence>